<feature type="transmembrane region" description="Helical" evidence="1">
    <location>
        <begin position="12"/>
        <end position="35"/>
    </location>
</feature>
<name>A0ABR4A0L4_9LECA</name>
<dbReference type="SUPFAM" id="SSF51695">
    <property type="entry name" value="PLC-like phosphodiesterases"/>
    <property type="match status" value="1"/>
</dbReference>
<dbReference type="EMBL" id="JBEFKJ010000027">
    <property type="protein sequence ID" value="KAL2039024.1"/>
    <property type="molecule type" value="Genomic_DNA"/>
</dbReference>
<dbReference type="InterPro" id="IPR051057">
    <property type="entry name" value="PI-PLC_domain"/>
</dbReference>
<keyword evidence="1" id="KW-0812">Transmembrane</keyword>
<gene>
    <name evidence="2" type="ORF">N7G274_008073</name>
</gene>
<comment type="caution">
    <text evidence="2">The sequence shown here is derived from an EMBL/GenBank/DDBJ whole genome shotgun (WGS) entry which is preliminary data.</text>
</comment>
<protein>
    <recommendedName>
        <fullName evidence="4">PLC-like phosphodiesterase</fullName>
    </recommendedName>
</protein>
<proteinExistence type="predicted"/>
<evidence type="ECO:0008006" key="4">
    <source>
        <dbReference type="Google" id="ProtNLM"/>
    </source>
</evidence>
<accession>A0ABR4A0L4</accession>
<dbReference type="Proteomes" id="UP001590950">
    <property type="component" value="Unassembled WGS sequence"/>
</dbReference>
<keyword evidence="3" id="KW-1185">Reference proteome</keyword>
<dbReference type="PANTHER" id="PTHR13593">
    <property type="match status" value="1"/>
</dbReference>
<evidence type="ECO:0000313" key="2">
    <source>
        <dbReference type="EMBL" id="KAL2039024.1"/>
    </source>
</evidence>
<dbReference type="InterPro" id="IPR017946">
    <property type="entry name" value="PLC-like_Pdiesterase_TIM-brl"/>
</dbReference>
<reference evidence="2 3" key="1">
    <citation type="submission" date="2024-09" db="EMBL/GenBank/DDBJ databases">
        <title>Rethinking Asexuality: The Enigmatic Case of Functional Sexual Genes in Lepraria (Stereocaulaceae).</title>
        <authorList>
            <person name="Doellman M."/>
            <person name="Sun Y."/>
            <person name="Barcenas-Pena A."/>
            <person name="Lumbsch H.T."/>
            <person name="Grewe F."/>
        </authorList>
    </citation>
    <scope>NUCLEOTIDE SEQUENCE [LARGE SCALE GENOMIC DNA]</scope>
    <source>
        <strain evidence="2 3">Mercado 3170</strain>
    </source>
</reference>
<sequence>MQFWRTQVRLQVVLNYSIVLILCITEMIITLINIIEQLAPRLQHFHTQPELGCNGHIELCNRSFSNITQIASHDSAFVGILPMDNQNLEITHQLGSGVRFLQAQTHLDGLGQLSLCHTDCGMKDSGTVQDFLVTITNWLDKHPQEVVTLLLTNGDYTNLSHFSEAFTASRASEYAYIPLPTHNTSILSSWPTLNQLIASGKRLVTFLDSGASPSVPYILNEFDYFWETPFDTTDPTFPQCTISRPGKLHAYPDVAAERMIIMNHFLDTEVLGMDLPDRRDARKTNAVSGVGSLGAQARLCGEVHGRAPVGLLVDYVDQGEGIRAQDLLNGF</sequence>
<evidence type="ECO:0000256" key="1">
    <source>
        <dbReference type="SAM" id="Phobius"/>
    </source>
</evidence>
<organism evidence="2 3">
    <name type="scientific">Stereocaulon virgatum</name>
    <dbReference type="NCBI Taxonomy" id="373712"/>
    <lineage>
        <taxon>Eukaryota</taxon>
        <taxon>Fungi</taxon>
        <taxon>Dikarya</taxon>
        <taxon>Ascomycota</taxon>
        <taxon>Pezizomycotina</taxon>
        <taxon>Lecanoromycetes</taxon>
        <taxon>OSLEUM clade</taxon>
        <taxon>Lecanoromycetidae</taxon>
        <taxon>Lecanorales</taxon>
        <taxon>Lecanorineae</taxon>
        <taxon>Stereocaulaceae</taxon>
        <taxon>Stereocaulon</taxon>
    </lineage>
</organism>
<dbReference type="PANTHER" id="PTHR13593:SF146">
    <property type="entry name" value="PLC-LIKE PHOSPHODIESTERASE"/>
    <property type="match status" value="1"/>
</dbReference>
<dbReference type="Pfam" id="PF26146">
    <property type="entry name" value="PI-PLC_X"/>
    <property type="match status" value="1"/>
</dbReference>
<dbReference type="Gene3D" id="3.20.20.190">
    <property type="entry name" value="Phosphatidylinositol (PI) phosphodiesterase"/>
    <property type="match status" value="1"/>
</dbReference>
<evidence type="ECO:0000313" key="3">
    <source>
        <dbReference type="Proteomes" id="UP001590950"/>
    </source>
</evidence>
<keyword evidence="1" id="KW-1133">Transmembrane helix</keyword>
<keyword evidence="1" id="KW-0472">Membrane</keyword>